<dbReference type="RefSeq" id="WP_387892507.1">
    <property type="nucleotide sequence ID" value="NZ_JBIAWJ010000031.1"/>
</dbReference>
<dbReference type="EMBL" id="JBIAWJ010000031">
    <property type="protein sequence ID" value="MFF4527029.1"/>
    <property type="molecule type" value="Genomic_DNA"/>
</dbReference>
<reference evidence="1 2" key="1">
    <citation type="submission" date="2024-10" db="EMBL/GenBank/DDBJ databases">
        <title>The Natural Products Discovery Center: Release of the First 8490 Sequenced Strains for Exploring Actinobacteria Biosynthetic Diversity.</title>
        <authorList>
            <person name="Kalkreuter E."/>
            <person name="Kautsar S.A."/>
            <person name="Yang D."/>
            <person name="Bader C.D."/>
            <person name="Teijaro C.N."/>
            <person name="Fluegel L."/>
            <person name="Davis C.M."/>
            <person name="Simpson J.R."/>
            <person name="Lauterbach L."/>
            <person name="Steele A.D."/>
            <person name="Gui C."/>
            <person name="Meng S."/>
            <person name="Li G."/>
            <person name="Viehrig K."/>
            <person name="Ye F."/>
            <person name="Su P."/>
            <person name="Kiefer A.F."/>
            <person name="Nichols A."/>
            <person name="Cepeda A.J."/>
            <person name="Yan W."/>
            <person name="Fan B."/>
            <person name="Jiang Y."/>
            <person name="Adhikari A."/>
            <person name="Zheng C.-J."/>
            <person name="Schuster L."/>
            <person name="Cowan T.M."/>
            <person name="Smanski M.J."/>
            <person name="Chevrette M.G."/>
            <person name="De Carvalho L.P.S."/>
            <person name="Shen B."/>
        </authorList>
    </citation>
    <scope>NUCLEOTIDE SEQUENCE [LARGE SCALE GENOMIC DNA]</scope>
    <source>
        <strain evidence="1 2">NPDC001390</strain>
    </source>
</reference>
<dbReference type="Proteomes" id="UP001602058">
    <property type="component" value="Unassembled WGS sequence"/>
</dbReference>
<dbReference type="InterPro" id="IPR037219">
    <property type="entry name" value="Peptidase_M41-like"/>
</dbReference>
<comment type="caution">
    <text evidence="1">The sequence shown here is derived from an EMBL/GenBank/DDBJ whole genome shotgun (WGS) entry which is preliminary data.</text>
</comment>
<organism evidence="1 2">
    <name type="scientific">Streptomyces bluensis</name>
    <dbReference type="NCBI Taxonomy" id="33897"/>
    <lineage>
        <taxon>Bacteria</taxon>
        <taxon>Bacillati</taxon>
        <taxon>Actinomycetota</taxon>
        <taxon>Actinomycetes</taxon>
        <taxon>Kitasatosporales</taxon>
        <taxon>Streptomycetaceae</taxon>
        <taxon>Streptomyces</taxon>
    </lineage>
</organism>
<protein>
    <submittedName>
        <fullName evidence="1">Uncharacterized protein</fullName>
    </submittedName>
</protein>
<proteinExistence type="predicted"/>
<dbReference type="SUPFAM" id="SSF140990">
    <property type="entry name" value="FtsH protease domain-like"/>
    <property type="match status" value="1"/>
</dbReference>
<name>A0ABW6UWW6_9ACTN</name>
<keyword evidence="2" id="KW-1185">Reference proteome</keyword>
<evidence type="ECO:0000313" key="1">
    <source>
        <dbReference type="EMBL" id="MFF4527029.1"/>
    </source>
</evidence>
<sequence length="200" mass="21804">MDDLGISATTSLWTENTDGTWTWHPEPDVPTIYAPFRDGDLLRVHGSFHEAGHVIAALTIGMGVDSVQLAPSEQGHMFHTVISGDVYRWSDYASCLAAGERAASKWLREIGEWTPERAWSIERGAKSDRANAAKFAARIGEPFDFLAHPWGGWTQACSWADGRLKAHWGRVTALADALMGSASLDARAVARITDLPNAST</sequence>
<evidence type="ECO:0000313" key="2">
    <source>
        <dbReference type="Proteomes" id="UP001602058"/>
    </source>
</evidence>
<gene>
    <name evidence="1" type="ORF">ACFY1D_37290</name>
</gene>
<accession>A0ABW6UWW6</accession>